<dbReference type="EC" id="2.1.1.14" evidence="10"/>
<feature type="binding site" evidence="10">
    <location>
        <position position="603"/>
    </location>
    <ligand>
        <name>5-methyltetrahydropteroyltri-L-glutamate</name>
        <dbReference type="ChEBI" id="CHEBI:58207"/>
    </ligand>
</feature>
<keyword evidence="5 10" id="KW-0028">Amino-acid biosynthesis</keyword>
<dbReference type="EMBL" id="CP002690">
    <property type="protein sequence ID" value="AEE14991.1"/>
    <property type="molecule type" value="Genomic_DNA"/>
</dbReference>
<dbReference type="CDD" id="cd03312">
    <property type="entry name" value="CIMS_N_terminal_like"/>
    <property type="match status" value="1"/>
</dbReference>
<dbReference type="Pfam" id="PF08267">
    <property type="entry name" value="Meth_synt_1"/>
    <property type="match status" value="1"/>
</dbReference>
<evidence type="ECO:0000259" key="14">
    <source>
        <dbReference type="Pfam" id="PF01717"/>
    </source>
</evidence>
<feature type="binding site" evidence="10 11">
    <location>
        <position position="597"/>
    </location>
    <ligand>
        <name>L-methionine</name>
        <dbReference type="ChEBI" id="CHEBI:57844"/>
    </ligand>
</feature>
<feature type="binding site" evidence="10">
    <location>
        <position position="639"/>
    </location>
    <ligand>
        <name>Zn(2+)</name>
        <dbReference type="ChEBI" id="CHEBI:29105"/>
        <note>catalytic</note>
    </ligand>
</feature>
<dbReference type="InterPro" id="IPR006276">
    <property type="entry name" value="Cobalamin-indep_Met_synthase"/>
</dbReference>
<evidence type="ECO:0000256" key="11">
    <source>
        <dbReference type="PIRSR" id="PIRSR000382-1"/>
    </source>
</evidence>
<feature type="binding site" evidence="10">
    <location>
        <position position="482"/>
    </location>
    <ligand>
        <name>L-homocysteine</name>
        <dbReference type="ChEBI" id="CHEBI:58199"/>
    </ligand>
</feature>
<sequence>MLKTSVVGYPRIGEKRELKFLLENFWQDKIDEEEFISKYHELELSRCKLQSEFGIDLIPVGDMSMYDHVLDTAYMFGVIPKRFGKPNGLDLSVYFSMARGSKDAPAMEMTKWFDTNYHYLVPEIDDEQNFYLNYPFVLESFKRAKEAGIITKPVILGGFTFLKLSKSYSSKRFKDLLLKLAPIYVELIQLLEKEGAQYVQIDEPYLVLGLTSDELKIFREFYYNILPYLSCKTILQTYFEGVPELEMLYELPFKGFGLDFCRSDENLNKILNTDFPENKFLVAGLINGRNIWKSDLTKVIKVLDKIKTKVHPDRIILSTSCSLMFIPSSDKNSEDFPKELINRLSFAKDRLKELYILKEFLNGNNSFSSKIEESHKIWEKTPGTFFIEEVHNKVKNLKKEDFIRKEPFEERYKVQMDELKLGLFPTTTIGSFPQTKELRAKRAAFKSGTISREEYTSYIKSLIEDVIKKQEELGLDVFVHGEFERTDMVEFFGEKLQGFTTSKFAWVQSYGSRCVRPPIIYADIKRNAPMTLDEIIYAQSLTKKPVKGMLTGPVTILNWSFVREDIPREEVAYQIALALAEEILDLEKSGIKIIQIDEPAFREGLPLRKSNREKYIDWAIKSFRLTNSNVKKNTQIHTHMCYSEFNEMIDAIYAMDSDVISIEASRSKGDILEVFEKFKYDHGIGLGTYDIHSPRVPSVSEILEILERSIKVIDKKLIWVNPDCGLKTRGWEETIPSLKNMVEAAKIMRARYNK</sequence>
<feature type="binding site" evidence="10 11">
    <location>
        <begin position="429"/>
        <end position="431"/>
    </location>
    <ligand>
        <name>L-methionine</name>
        <dbReference type="ChEBI" id="CHEBI:57844"/>
    </ligand>
</feature>
<feature type="binding site" evidence="10">
    <location>
        <begin position="16"/>
        <end position="19"/>
    </location>
    <ligand>
        <name>5-methyltetrahydropteroyltri-L-glutamate</name>
        <dbReference type="ChEBI" id="CHEBI:58207"/>
    </ligand>
</feature>
<feature type="binding site" evidence="10 11">
    <location>
        <position position="559"/>
    </location>
    <ligand>
        <name>5-methyltetrahydropteroyltri-L-glutamate</name>
        <dbReference type="ChEBI" id="CHEBI:58207"/>
    </ligand>
</feature>
<accession>M1E6U8</accession>
<dbReference type="InterPro" id="IPR002629">
    <property type="entry name" value="Met_Synth_C/arc"/>
</dbReference>
<feature type="binding site" evidence="10">
    <location>
        <position position="111"/>
    </location>
    <ligand>
        <name>5-methyltetrahydropteroyltri-L-glutamate</name>
        <dbReference type="ChEBI" id="CHEBI:58207"/>
    </ligand>
</feature>
<evidence type="ECO:0000259" key="15">
    <source>
        <dbReference type="Pfam" id="PF08267"/>
    </source>
</evidence>
<dbReference type="NCBIfam" id="TIGR01371">
    <property type="entry name" value="met_syn_B12ind"/>
    <property type="match status" value="1"/>
</dbReference>
<evidence type="ECO:0000256" key="8">
    <source>
        <dbReference type="ARBA" id="ARBA00022833"/>
    </source>
</evidence>
<evidence type="ECO:0000256" key="13">
    <source>
        <dbReference type="PIRSR" id="PIRSR000382-3"/>
    </source>
</evidence>
<dbReference type="Pfam" id="PF01717">
    <property type="entry name" value="Meth_synt_2"/>
    <property type="match status" value="1"/>
</dbReference>
<feature type="binding site" evidence="12">
    <location>
        <position position="663"/>
    </location>
    <ligand>
        <name>Zn(2+)</name>
        <dbReference type="ChEBI" id="CHEBI:29105"/>
        <label>1</label>
        <note>catalytic</note>
    </ligand>
</feature>
<evidence type="ECO:0000256" key="7">
    <source>
        <dbReference type="ARBA" id="ARBA00022723"/>
    </source>
</evidence>
<dbReference type="GO" id="GO:0008270">
    <property type="term" value="F:zinc ion binding"/>
    <property type="evidence" value="ECO:0007669"/>
    <property type="project" value="InterPro"/>
</dbReference>
<comment type="pathway">
    <text evidence="2 10">Amino-acid biosynthesis; L-methionine biosynthesis via de novo pathway; L-methionine from L-homocysteine (MetE route): step 1/1.</text>
</comment>
<organism evidence="16 17">
    <name type="scientific">Thermodesulfobium narugense DSM 14796</name>
    <dbReference type="NCBI Taxonomy" id="747365"/>
    <lineage>
        <taxon>Bacteria</taxon>
        <taxon>Pseudomonadati</taxon>
        <taxon>Thermodesulfobiota</taxon>
        <taxon>Thermodesulfobiia</taxon>
        <taxon>Thermodesulfobiales</taxon>
        <taxon>Thermodesulfobiaceae</taxon>
        <taxon>Thermodesulfobium</taxon>
    </lineage>
</organism>
<feature type="binding site" evidence="12">
    <location>
        <position position="639"/>
    </location>
    <ligand>
        <name>Zn(2+)</name>
        <dbReference type="ChEBI" id="CHEBI:29105"/>
        <label>1</label>
        <note>catalytic</note>
    </ligand>
</feature>
<dbReference type="NCBIfam" id="NF003556">
    <property type="entry name" value="PRK05222.1"/>
    <property type="match status" value="1"/>
</dbReference>
<keyword evidence="6 10" id="KW-0808">Transferase</keyword>
<dbReference type="STRING" id="747365.Thena_1374"/>
<evidence type="ECO:0000256" key="5">
    <source>
        <dbReference type="ARBA" id="ARBA00022605"/>
    </source>
</evidence>
<dbReference type="KEGG" id="tnr:Thena_1374"/>
<dbReference type="RefSeq" id="WP_013756712.1">
    <property type="nucleotide sequence ID" value="NC_015499.1"/>
</dbReference>
<evidence type="ECO:0000256" key="9">
    <source>
        <dbReference type="ARBA" id="ARBA00023167"/>
    </source>
</evidence>
<comment type="similarity">
    <text evidence="3 10">Belongs to the vitamin-B12 independent methionine synthase family.</text>
</comment>
<keyword evidence="17" id="KW-1185">Reference proteome</keyword>
<feature type="binding site" evidence="10">
    <location>
        <position position="663"/>
    </location>
    <ligand>
        <name>Zn(2+)</name>
        <dbReference type="ChEBI" id="CHEBI:29105"/>
        <note>catalytic</note>
    </ligand>
</feature>
<proteinExistence type="inferred from homology"/>
<gene>
    <name evidence="10" type="primary">metE</name>
    <name evidence="16" type="ORF">Thena_1374</name>
</gene>
<feature type="binding site" evidence="10 11">
    <location>
        <position position="597"/>
    </location>
    <ligand>
        <name>L-homocysteine</name>
        <dbReference type="ChEBI" id="CHEBI:58199"/>
    </ligand>
</feature>
<keyword evidence="4 10" id="KW-0489">Methyltransferase</keyword>
<keyword evidence="10" id="KW-0677">Repeat</keyword>
<evidence type="ECO:0000256" key="2">
    <source>
        <dbReference type="ARBA" id="ARBA00004681"/>
    </source>
</evidence>
<keyword evidence="7 10" id="KW-0479">Metal-binding</keyword>
<dbReference type="HOGENOM" id="CLU_013175_0_0_9"/>
<keyword evidence="9 10" id="KW-0486">Methionine biosynthesis</keyword>
<dbReference type="PIRSF" id="PIRSF000382">
    <property type="entry name" value="MeTrfase_B12_ind"/>
    <property type="match status" value="1"/>
</dbReference>
<evidence type="ECO:0000313" key="17">
    <source>
        <dbReference type="Proteomes" id="UP000011765"/>
    </source>
</evidence>
<feature type="binding site" evidence="10 11">
    <location>
        <begin position="513"/>
        <end position="514"/>
    </location>
    <ligand>
        <name>5-methyltetrahydropteroyltri-L-glutamate</name>
        <dbReference type="ChEBI" id="CHEBI:58207"/>
    </ligand>
</feature>
<feature type="binding site" evidence="10 11">
    <location>
        <position position="482"/>
    </location>
    <ligand>
        <name>L-methionine</name>
        <dbReference type="ChEBI" id="CHEBI:57844"/>
    </ligand>
</feature>
<dbReference type="PANTHER" id="PTHR30519">
    <property type="entry name" value="5-METHYLTETRAHYDROPTEROYLTRIGLUTAMATE--HOMOCYSTEINE METHYLTRANSFERASE"/>
    <property type="match status" value="1"/>
</dbReference>
<name>M1E6U8_9BACT</name>
<feature type="active site" description="Proton donor" evidence="10 13">
    <location>
        <position position="692"/>
    </location>
</feature>
<evidence type="ECO:0000256" key="3">
    <source>
        <dbReference type="ARBA" id="ARBA00009553"/>
    </source>
</evidence>
<dbReference type="HAMAP" id="MF_00172">
    <property type="entry name" value="Meth_synth"/>
    <property type="match status" value="1"/>
</dbReference>
<feature type="binding site" evidence="10 11">
    <location>
        <begin position="429"/>
        <end position="431"/>
    </location>
    <ligand>
        <name>L-homocysteine</name>
        <dbReference type="ChEBI" id="CHEBI:58199"/>
    </ligand>
</feature>
<feature type="binding site" evidence="12">
    <location>
        <position position="641"/>
    </location>
    <ligand>
        <name>Zn(2+)</name>
        <dbReference type="ChEBI" id="CHEBI:29105"/>
        <label>1</label>
        <note>catalytic</note>
    </ligand>
</feature>
<dbReference type="UniPathway" id="UPA00051">
    <property type="reaction ID" value="UER00082"/>
</dbReference>
<dbReference type="Proteomes" id="UP000011765">
    <property type="component" value="Chromosome"/>
</dbReference>
<comment type="catalytic activity">
    <reaction evidence="10">
        <text>5-methyltetrahydropteroyltri-L-glutamate + L-homocysteine = tetrahydropteroyltri-L-glutamate + L-methionine</text>
        <dbReference type="Rhea" id="RHEA:21196"/>
        <dbReference type="ChEBI" id="CHEBI:57844"/>
        <dbReference type="ChEBI" id="CHEBI:58140"/>
        <dbReference type="ChEBI" id="CHEBI:58199"/>
        <dbReference type="ChEBI" id="CHEBI:58207"/>
        <dbReference type="EC" id="2.1.1.14"/>
    </reaction>
</comment>
<feature type="binding site" evidence="12">
    <location>
        <position position="724"/>
    </location>
    <ligand>
        <name>Zn(2+)</name>
        <dbReference type="ChEBI" id="CHEBI:29105"/>
        <label>1</label>
        <note>catalytic</note>
    </ligand>
</feature>
<dbReference type="GO" id="GO:0003871">
    <property type="term" value="F:5-methyltetrahydropteroyltriglutamate-homocysteine S-methyltransferase activity"/>
    <property type="evidence" value="ECO:0007669"/>
    <property type="project" value="UniProtKB-UniRule"/>
</dbReference>
<feature type="binding site" evidence="10">
    <location>
        <position position="724"/>
    </location>
    <ligand>
        <name>Zn(2+)</name>
        <dbReference type="ChEBI" id="CHEBI:29105"/>
        <note>catalytic</note>
    </ligand>
</feature>
<evidence type="ECO:0000313" key="16">
    <source>
        <dbReference type="EMBL" id="AEE14991.1"/>
    </source>
</evidence>
<comment type="cofactor">
    <cofactor evidence="12">
        <name>Zn(2+)</name>
        <dbReference type="ChEBI" id="CHEBI:29105"/>
    </cofactor>
    <text evidence="12">Binds 2 Zn(2+) ions per subunit.</text>
</comment>
<evidence type="ECO:0000256" key="10">
    <source>
        <dbReference type="HAMAP-Rule" id="MF_00172"/>
    </source>
</evidence>
<dbReference type="AlphaFoldDB" id="M1E6U8"/>
<protein>
    <recommendedName>
        <fullName evidence="10">5-methyltetrahydropteroyltriglutamate--homocysteine methyltransferase</fullName>
        <ecNumber evidence="10">2.1.1.14</ecNumber>
    </recommendedName>
    <alternativeName>
        <fullName evidence="10">Cobalamin-independent methionine synthase</fullName>
    </alternativeName>
    <alternativeName>
        <fullName evidence="10">Methionine synthase, vitamin-B12 independent isozyme</fullName>
    </alternativeName>
</protein>
<evidence type="ECO:0000256" key="4">
    <source>
        <dbReference type="ARBA" id="ARBA00022603"/>
    </source>
</evidence>
<dbReference type="CDD" id="cd03311">
    <property type="entry name" value="CIMS_C_terminal_like"/>
    <property type="match status" value="1"/>
</dbReference>
<feature type="domain" description="Cobalamin-independent methionine synthase MetE N-terminal" evidence="15">
    <location>
        <begin position="4"/>
        <end position="310"/>
    </location>
</feature>
<dbReference type="GO" id="GO:0032259">
    <property type="term" value="P:methylation"/>
    <property type="evidence" value="ECO:0007669"/>
    <property type="project" value="UniProtKB-KW"/>
</dbReference>
<feature type="domain" description="Cobalamin-independent methionine synthase MetE C-terminal/archaeal" evidence="14">
    <location>
        <begin position="424"/>
        <end position="746"/>
    </location>
</feature>
<dbReference type="SUPFAM" id="SSF51726">
    <property type="entry name" value="UROD/MetE-like"/>
    <property type="match status" value="2"/>
</dbReference>
<comment type="cofactor">
    <cofactor evidence="10">
        <name>Zn(2+)</name>
        <dbReference type="ChEBI" id="CHEBI:29105"/>
    </cofactor>
    <text evidence="10">Binds 1 zinc ion per subunit.</text>
</comment>
<dbReference type="Gene3D" id="3.20.20.210">
    <property type="match status" value="2"/>
</dbReference>
<comment type="function">
    <text evidence="1 10">Catalyzes the transfer of a methyl group from 5-methyltetrahydrofolate to homocysteine resulting in methionine formation.</text>
</comment>
<dbReference type="eggNOG" id="COG0620">
    <property type="taxonomic scope" value="Bacteria"/>
</dbReference>
<feature type="binding site" evidence="10">
    <location>
        <position position="641"/>
    </location>
    <ligand>
        <name>Zn(2+)</name>
        <dbReference type="ChEBI" id="CHEBI:29105"/>
        <note>catalytic</note>
    </ligand>
</feature>
<dbReference type="GO" id="GO:0009086">
    <property type="term" value="P:methionine biosynthetic process"/>
    <property type="evidence" value="ECO:0007669"/>
    <property type="project" value="UniProtKB-UniRule"/>
</dbReference>
<dbReference type="InterPro" id="IPR038071">
    <property type="entry name" value="UROD/MetE-like_sf"/>
</dbReference>
<feature type="binding site" evidence="11">
    <location>
        <position position="116"/>
    </location>
    <ligand>
        <name>5-methyltetrahydropteroyltri-L-glutamate</name>
        <dbReference type="ChEBI" id="CHEBI:58207"/>
    </ligand>
</feature>
<dbReference type="InterPro" id="IPR013215">
    <property type="entry name" value="Cbl-indep_Met_Synth_N"/>
</dbReference>
<evidence type="ECO:0000256" key="6">
    <source>
        <dbReference type="ARBA" id="ARBA00022679"/>
    </source>
</evidence>
<evidence type="ECO:0000256" key="1">
    <source>
        <dbReference type="ARBA" id="ARBA00002777"/>
    </source>
</evidence>
<keyword evidence="8 10" id="KW-0862">Zinc</keyword>
<evidence type="ECO:0000256" key="12">
    <source>
        <dbReference type="PIRSR" id="PIRSR000382-2"/>
    </source>
</evidence>
<reference evidence="16 17" key="1">
    <citation type="submission" date="2011-04" db="EMBL/GenBank/DDBJ databases">
        <title>The complete genome of Thermodesulfobium narugense DSM 14796.</title>
        <authorList>
            <consortium name="US DOE Joint Genome Institute (JGI-PGF)"/>
            <person name="Lucas S."/>
            <person name="Han J."/>
            <person name="Lapidus A."/>
            <person name="Bruce D."/>
            <person name="Goodwin L."/>
            <person name="Pitluck S."/>
            <person name="Peters L."/>
            <person name="Kyrpides N."/>
            <person name="Mavromatis K."/>
            <person name="Pagani I."/>
            <person name="Ivanova N."/>
            <person name="Ovchinnikova G."/>
            <person name="Zhang X."/>
            <person name="Saunders L."/>
            <person name="Detter J.C."/>
            <person name="Tapia R."/>
            <person name="Han C."/>
            <person name="Land M."/>
            <person name="Hauser L."/>
            <person name="Markowitz V."/>
            <person name="Cheng J.-F."/>
            <person name="Hugenholtz P."/>
            <person name="Woyke T."/>
            <person name="Wu D."/>
            <person name="Spring S."/>
            <person name="Schroeder M."/>
            <person name="Brambilla E."/>
            <person name="Klenk H.-P."/>
            <person name="Eisen J.A."/>
        </authorList>
    </citation>
    <scope>NUCLEOTIDE SEQUENCE [LARGE SCALE GENOMIC DNA]</scope>
    <source>
        <strain evidence="16 17">DSM 14796</strain>
    </source>
</reference>
<feature type="binding site" evidence="11">
    <location>
        <position position="19"/>
    </location>
    <ligand>
        <name>5-methyltetrahydropteroyltri-L-glutamate</name>
        <dbReference type="ChEBI" id="CHEBI:58207"/>
    </ligand>
</feature>